<feature type="region of interest" description="Disordered" evidence="7">
    <location>
        <begin position="77"/>
        <end position="102"/>
    </location>
</feature>
<feature type="domain" description="RRM" evidence="8">
    <location>
        <begin position="217"/>
        <end position="295"/>
    </location>
</feature>
<comment type="function">
    <text evidence="5">RNA-binding component of the eukaryotic translation initiation factor 3 (eIF-3) complex, which is involved in protein synthesis of a specialized repertoire of mRNAs and, together with other initiation factors, stimulates binding of mRNA and methionyl-tRNAi to the 40S ribosome. The eIF-3 complex specifically targets and initiates translation of a subset of mRNAs involved in cell proliferation. This subunit can bind 18S rRNA.</text>
</comment>
<dbReference type="InterPro" id="IPR024675">
    <property type="entry name" value="eIF3g_N"/>
</dbReference>
<dbReference type="InterPro" id="IPR012677">
    <property type="entry name" value="Nucleotide-bd_a/b_plait_sf"/>
</dbReference>
<organism evidence="9">
    <name type="scientific">Ornithodoros turicata</name>
    <dbReference type="NCBI Taxonomy" id="34597"/>
    <lineage>
        <taxon>Eukaryota</taxon>
        <taxon>Metazoa</taxon>
        <taxon>Ecdysozoa</taxon>
        <taxon>Arthropoda</taxon>
        <taxon>Chelicerata</taxon>
        <taxon>Arachnida</taxon>
        <taxon>Acari</taxon>
        <taxon>Parasitiformes</taxon>
        <taxon>Ixodida</taxon>
        <taxon>Ixodoidea</taxon>
        <taxon>Argasidae</taxon>
        <taxon>Ornithodorinae</taxon>
        <taxon>Ornithodoros</taxon>
    </lineage>
</organism>
<accession>A0A2R5LIE3</accession>
<evidence type="ECO:0000313" key="9">
    <source>
        <dbReference type="EMBL" id="MBY09292.1"/>
    </source>
</evidence>
<evidence type="ECO:0000256" key="4">
    <source>
        <dbReference type="ARBA" id="ARBA00022917"/>
    </source>
</evidence>
<dbReference type="InterPro" id="IPR034240">
    <property type="entry name" value="eIF3G_RRM"/>
</dbReference>
<dbReference type="CDD" id="cd12408">
    <property type="entry name" value="RRM_eIF3G_like"/>
    <property type="match status" value="1"/>
</dbReference>
<dbReference type="GO" id="GO:0016282">
    <property type="term" value="C:eukaryotic 43S preinitiation complex"/>
    <property type="evidence" value="ECO:0007669"/>
    <property type="project" value="UniProtKB-UniRule"/>
</dbReference>
<dbReference type="Pfam" id="PF00076">
    <property type="entry name" value="RRM_1"/>
    <property type="match status" value="1"/>
</dbReference>
<dbReference type="SMART" id="SM00360">
    <property type="entry name" value="RRM"/>
    <property type="match status" value="1"/>
</dbReference>
<name>A0A2R5LIE3_9ACAR</name>
<dbReference type="RefSeq" id="XP_064463518.1">
    <property type="nucleotide sequence ID" value="XM_064607448.1"/>
</dbReference>
<dbReference type="KEGG" id="oti:135374486"/>
<dbReference type="GO" id="GO:0003743">
    <property type="term" value="F:translation initiation factor activity"/>
    <property type="evidence" value="ECO:0007669"/>
    <property type="project" value="UniProtKB-UniRule"/>
</dbReference>
<feature type="region of interest" description="Disordered" evidence="7">
    <location>
        <begin position="1"/>
        <end position="44"/>
    </location>
</feature>
<feature type="compositionally biased region" description="Basic and acidic residues" evidence="7">
    <location>
        <begin position="199"/>
        <end position="213"/>
    </location>
</feature>
<dbReference type="GO" id="GO:0001732">
    <property type="term" value="P:formation of cytoplasmic translation initiation complex"/>
    <property type="evidence" value="ECO:0007669"/>
    <property type="project" value="UniProtKB-UniRule"/>
</dbReference>
<evidence type="ECO:0000256" key="3">
    <source>
        <dbReference type="ARBA" id="ARBA00022884"/>
    </source>
</evidence>
<dbReference type="GO" id="GO:0003723">
    <property type="term" value="F:RNA binding"/>
    <property type="evidence" value="ECO:0007669"/>
    <property type="project" value="UniProtKB-UniRule"/>
</dbReference>
<keyword evidence="2 5" id="KW-0396">Initiation factor</keyword>
<dbReference type="GeneID" id="135374486"/>
<dbReference type="InterPro" id="IPR000504">
    <property type="entry name" value="RRM_dom"/>
</dbReference>
<evidence type="ECO:0000256" key="7">
    <source>
        <dbReference type="SAM" id="MobiDB-lite"/>
    </source>
</evidence>
<keyword evidence="3 6" id="KW-0694">RNA-binding</keyword>
<dbReference type="FunFam" id="3.30.70.330:FF:000893">
    <property type="entry name" value="Eukaryotic translation initiation factor 3 subunit G"/>
    <property type="match status" value="1"/>
</dbReference>
<dbReference type="GO" id="GO:0033290">
    <property type="term" value="C:eukaryotic 48S preinitiation complex"/>
    <property type="evidence" value="ECO:0007669"/>
    <property type="project" value="UniProtKB-UniRule"/>
</dbReference>
<dbReference type="HAMAP" id="MF_03006">
    <property type="entry name" value="eIF3g"/>
    <property type="match status" value="1"/>
</dbReference>
<dbReference type="SUPFAM" id="SSF54928">
    <property type="entry name" value="RNA-binding domain, RBD"/>
    <property type="match status" value="1"/>
</dbReference>
<dbReference type="CDD" id="cd12933">
    <property type="entry name" value="eIF3G"/>
    <property type="match status" value="1"/>
</dbReference>
<dbReference type="Gene3D" id="3.30.70.330">
    <property type="match status" value="1"/>
</dbReference>
<dbReference type="EMBL" id="GGLE01005166">
    <property type="protein sequence ID" value="MBY09292.1"/>
    <property type="molecule type" value="Transcribed_RNA"/>
</dbReference>
<keyword evidence="1 5" id="KW-0963">Cytoplasm</keyword>
<dbReference type="Pfam" id="PF12353">
    <property type="entry name" value="eIF3g"/>
    <property type="match status" value="1"/>
</dbReference>
<protein>
    <recommendedName>
        <fullName evidence="5">Eukaryotic translation initiation factor 3 subunit G</fullName>
        <shortName evidence="5">eIF3g</shortName>
    </recommendedName>
    <alternativeName>
        <fullName evidence="5">Eukaryotic translation initiation factor 3 RNA-binding subunit</fullName>
        <shortName evidence="5">eIF-3 RNA-binding subunit</shortName>
    </alternativeName>
    <alternativeName>
        <fullName evidence="5">Eukaryotic translation initiation factor 3 subunit 4</fullName>
    </alternativeName>
</protein>
<sequence>MPVADSGNKPSWADRVEQGEDVTPQLLPAQTGHPDRRSEITDGEEKIVAEIRENEDGKKVKVLRYFKVERRQVSKSVAHRKQWKKFGDAKNDPPGPNPANTVVGEEISMQFVNPREEEQSNEDDMLAKLRSQKTKMVKCRICKEDHWTTQCPFKDKVALPEHLKEEAKAGTAGAPPVPLQEVEEKVKSGKYIPPSMREGANRRGESMAQTRTRDEAATIRVTNLSEDVRDSDLQELFRPFGQIARIYLAKDKVTGQSKGFAFINFVHKEDAARAIASVNGFGYDNLILTVEWAKPSGTS</sequence>
<dbReference type="PIRSF" id="PIRSF037949">
    <property type="entry name" value="Transl_init_eIF-3_RNA-bind"/>
    <property type="match status" value="1"/>
</dbReference>
<comment type="similarity">
    <text evidence="5">Belongs to the eIF-3 subunit G family.</text>
</comment>
<dbReference type="GO" id="GO:0005852">
    <property type="term" value="C:eukaryotic translation initiation factor 3 complex"/>
    <property type="evidence" value="ECO:0007669"/>
    <property type="project" value="UniProtKB-UniRule"/>
</dbReference>
<dbReference type="AlphaFoldDB" id="A0A2R5LIE3"/>
<proteinExistence type="inferred from homology"/>
<evidence type="ECO:0000256" key="5">
    <source>
        <dbReference type="HAMAP-Rule" id="MF_03006"/>
    </source>
</evidence>
<comment type="subcellular location">
    <subcellularLocation>
        <location evidence="5">Cytoplasm</location>
    </subcellularLocation>
</comment>
<dbReference type="InterPro" id="IPR017334">
    <property type="entry name" value="eIF3_g"/>
</dbReference>
<evidence type="ECO:0000256" key="1">
    <source>
        <dbReference type="ARBA" id="ARBA00022490"/>
    </source>
</evidence>
<dbReference type="InterPro" id="IPR035979">
    <property type="entry name" value="RBD_domain_sf"/>
</dbReference>
<keyword evidence="4 5" id="KW-0648">Protein biosynthesis</keyword>
<feature type="region of interest" description="Disordered" evidence="7">
    <location>
        <begin position="191"/>
        <end position="213"/>
    </location>
</feature>
<evidence type="ECO:0000256" key="2">
    <source>
        <dbReference type="ARBA" id="ARBA00022540"/>
    </source>
</evidence>
<dbReference type="PROSITE" id="PS50102">
    <property type="entry name" value="RRM"/>
    <property type="match status" value="1"/>
</dbReference>
<evidence type="ECO:0000256" key="6">
    <source>
        <dbReference type="PROSITE-ProRule" id="PRU00176"/>
    </source>
</evidence>
<dbReference type="PANTHER" id="PTHR10352">
    <property type="entry name" value="EUKARYOTIC TRANSLATION INITIATION FACTOR 3 SUBUNIT G"/>
    <property type="match status" value="1"/>
</dbReference>
<comment type="subunit">
    <text evidence="5">Component of the eukaryotic translation initiation factor 3 (eIF-3) complex.</text>
</comment>
<evidence type="ECO:0000259" key="8">
    <source>
        <dbReference type="PROSITE" id="PS50102"/>
    </source>
</evidence>
<feature type="compositionally biased region" description="Basic and acidic residues" evidence="7">
    <location>
        <begin position="33"/>
        <end position="44"/>
    </location>
</feature>
<reference evidence="9" key="1">
    <citation type="submission" date="2018-03" db="EMBL/GenBank/DDBJ databases">
        <title>The relapsing fever spirochete Borrelia turicatae persists in the highly oxidative environment of its soft-bodied tick vector.</title>
        <authorList>
            <person name="Bourret T.J."/>
            <person name="Boyle W.K."/>
            <person name="Valenzuela J.G."/>
            <person name="Oliveira F."/>
            <person name="Lopez J.E."/>
        </authorList>
    </citation>
    <scope>NUCLEOTIDE SEQUENCE</scope>
    <source>
        <strain evidence="9">Kansas strain/isolate</strain>
        <tissue evidence="9">Salivary glands</tissue>
    </source>
</reference>